<evidence type="ECO:0000256" key="5">
    <source>
        <dbReference type="ARBA" id="ARBA00022989"/>
    </source>
</evidence>
<evidence type="ECO:0000256" key="1">
    <source>
        <dbReference type="ARBA" id="ARBA00004651"/>
    </source>
</evidence>
<protein>
    <recommendedName>
        <fullName evidence="8">VTT domain-containing protein</fullName>
    </recommendedName>
</protein>
<keyword evidence="10" id="KW-1185">Reference proteome</keyword>
<dbReference type="AlphaFoldDB" id="A0A9E5JTV3"/>
<keyword evidence="4 7" id="KW-0812">Transmembrane</keyword>
<sequence length="214" mass="22158">MDALTEWVVAAAASPWALPVTALLTVADAFLVVVPSETVVVALGSLAVSEGTPNPFLLVLVAALAAVVGDSLTFLLGSRLGAPLLARVRHARVRAVFAWAGENLQRRAALVILIARYIPFGRVAVNLVAGATGFPYRRYLPLSLLACSAWAVYNVGVGAAFGAWLGDYPVVAVVVSIVVAIAVGLVIDAVRMRREAARGPRVGDTTTGDTTTGG</sequence>
<name>A0A9E5JTV3_9MICO</name>
<feature type="transmembrane region" description="Helical" evidence="7">
    <location>
        <begin position="56"/>
        <end position="77"/>
    </location>
</feature>
<accession>A0A9E5JTV3</accession>
<evidence type="ECO:0000313" key="9">
    <source>
        <dbReference type="EMBL" id="NHF62353.1"/>
    </source>
</evidence>
<dbReference type="InterPro" id="IPR032816">
    <property type="entry name" value="VTT_dom"/>
</dbReference>
<keyword evidence="3 7" id="KW-1003">Cell membrane</keyword>
<dbReference type="GO" id="GO:0005886">
    <property type="term" value="C:plasma membrane"/>
    <property type="evidence" value="ECO:0007669"/>
    <property type="project" value="UniProtKB-SubCell"/>
</dbReference>
<dbReference type="Proteomes" id="UP000818266">
    <property type="component" value="Unassembled WGS sequence"/>
</dbReference>
<evidence type="ECO:0000256" key="4">
    <source>
        <dbReference type="ARBA" id="ARBA00022692"/>
    </source>
</evidence>
<feature type="transmembrane region" description="Helical" evidence="7">
    <location>
        <begin position="170"/>
        <end position="190"/>
    </location>
</feature>
<evidence type="ECO:0000256" key="3">
    <source>
        <dbReference type="ARBA" id="ARBA00022475"/>
    </source>
</evidence>
<feature type="transmembrane region" description="Helical" evidence="7">
    <location>
        <begin position="142"/>
        <end position="164"/>
    </location>
</feature>
<dbReference type="RefSeq" id="WP_152583081.1">
    <property type="nucleotide sequence ID" value="NZ_JAVJPO010000026.1"/>
</dbReference>
<evidence type="ECO:0000313" key="10">
    <source>
        <dbReference type="Proteomes" id="UP000818266"/>
    </source>
</evidence>
<comment type="caution">
    <text evidence="9">The sequence shown here is derived from an EMBL/GenBank/DDBJ whole genome shotgun (WGS) entry which is preliminary data.</text>
</comment>
<evidence type="ECO:0000256" key="7">
    <source>
        <dbReference type="RuleBase" id="RU367016"/>
    </source>
</evidence>
<proteinExistence type="inferred from homology"/>
<keyword evidence="5 7" id="KW-1133">Transmembrane helix</keyword>
<dbReference type="Pfam" id="PF09335">
    <property type="entry name" value="VTT_dom"/>
    <property type="match status" value="1"/>
</dbReference>
<gene>
    <name evidence="9" type="ORF">FK219_003695</name>
</gene>
<reference evidence="9 10" key="1">
    <citation type="submission" date="2019-06" db="EMBL/GenBank/DDBJ databases">
        <authorList>
            <person name="De-Chao Zhang Q."/>
        </authorList>
    </citation>
    <scope>NUCLEOTIDE SEQUENCE [LARGE SCALE GENOMIC DNA]</scope>
    <source>
        <strain evidence="9 10">KN1116</strain>
    </source>
</reference>
<dbReference type="PANTHER" id="PTHR30353">
    <property type="entry name" value="INNER MEMBRANE PROTEIN DEDA-RELATED"/>
    <property type="match status" value="1"/>
</dbReference>
<comment type="similarity">
    <text evidence="2 7">Belongs to the DedA family.</text>
</comment>
<evidence type="ECO:0000256" key="6">
    <source>
        <dbReference type="ARBA" id="ARBA00023136"/>
    </source>
</evidence>
<reference evidence="9 10" key="2">
    <citation type="submission" date="2020-03" db="EMBL/GenBank/DDBJ databases">
        <title>Chryseoglobus sp. isolated from a deep-sea seamount.</title>
        <authorList>
            <person name="Zhang D.-C."/>
        </authorList>
    </citation>
    <scope>NUCLEOTIDE SEQUENCE [LARGE SCALE GENOMIC DNA]</scope>
    <source>
        <strain evidence="9 10">KN1116</strain>
    </source>
</reference>
<comment type="subcellular location">
    <subcellularLocation>
        <location evidence="1 7">Cell membrane</location>
        <topology evidence="1 7">Multi-pass membrane protein</topology>
    </subcellularLocation>
</comment>
<dbReference type="EMBL" id="VIKT02000004">
    <property type="protein sequence ID" value="NHF62353.1"/>
    <property type="molecule type" value="Genomic_DNA"/>
</dbReference>
<keyword evidence="6 7" id="KW-0472">Membrane</keyword>
<evidence type="ECO:0000256" key="2">
    <source>
        <dbReference type="ARBA" id="ARBA00010792"/>
    </source>
</evidence>
<feature type="transmembrane region" description="Helical" evidence="7">
    <location>
        <begin position="20"/>
        <end position="44"/>
    </location>
</feature>
<dbReference type="OrthoDB" id="162303at2"/>
<dbReference type="InterPro" id="IPR032818">
    <property type="entry name" value="DedA-like"/>
</dbReference>
<dbReference type="PANTHER" id="PTHR30353:SF0">
    <property type="entry name" value="TRANSMEMBRANE PROTEIN"/>
    <property type="match status" value="1"/>
</dbReference>
<organism evidence="9 10">
    <name type="scientific">Microcella pacifica</name>
    <dbReference type="NCBI Taxonomy" id="2591847"/>
    <lineage>
        <taxon>Bacteria</taxon>
        <taxon>Bacillati</taxon>
        <taxon>Actinomycetota</taxon>
        <taxon>Actinomycetes</taxon>
        <taxon>Micrococcales</taxon>
        <taxon>Microbacteriaceae</taxon>
        <taxon>Microcella</taxon>
    </lineage>
</organism>
<evidence type="ECO:0000259" key="8">
    <source>
        <dbReference type="Pfam" id="PF09335"/>
    </source>
</evidence>
<feature type="domain" description="VTT" evidence="8">
    <location>
        <begin position="34"/>
        <end position="159"/>
    </location>
</feature>